<name>A0A498HMQ8_MALDO</name>
<dbReference type="GO" id="GO:0003735">
    <property type="term" value="F:structural constituent of ribosome"/>
    <property type="evidence" value="ECO:0007669"/>
    <property type="project" value="InterPro"/>
</dbReference>
<comment type="caution">
    <text evidence="4">The sequence shown here is derived from an EMBL/GenBank/DDBJ whole genome shotgun (WGS) entry which is preliminary data.</text>
</comment>
<reference evidence="4 5" key="1">
    <citation type="submission" date="2018-10" db="EMBL/GenBank/DDBJ databases">
        <title>A high-quality apple genome assembly.</title>
        <authorList>
            <person name="Hu J."/>
        </authorList>
    </citation>
    <scope>NUCLEOTIDE SEQUENCE [LARGE SCALE GENOMIC DNA]</scope>
    <source>
        <strain evidence="5">cv. HFTH1</strain>
        <tissue evidence="4">Young leaf</tissue>
    </source>
</reference>
<evidence type="ECO:0000256" key="2">
    <source>
        <dbReference type="ARBA" id="ARBA00022980"/>
    </source>
</evidence>
<gene>
    <name evidence="4" type="ORF">DVH24_025511</name>
</gene>
<dbReference type="Gene3D" id="3.30.1230.20">
    <property type="match status" value="1"/>
</dbReference>
<evidence type="ECO:0000313" key="4">
    <source>
        <dbReference type="EMBL" id="RXH72010.1"/>
    </source>
</evidence>
<sequence>MIHDFEVSPVRLRGHGRLEPNWSLSGTAIVPPNFRETTFSATNRLITSKDHASVQINVGHLDEHGIYTGQISHVE</sequence>
<evidence type="ECO:0000256" key="1">
    <source>
        <dbReference type="ARBA" id="ARBA00010228"/>
    </source>
</evidence>
<dbReference type="AlphaFoldDB" id="A0A498HMQ8"/>
<dbReference type="GO" id="GO:0006412">
    <property type="term" value="P:translation"/>
    <property type="evidence" value="ECO:0007669"/>
    <property type="project" value="InterPro"/>
</dbReference>
<comment type="similarity">
    <text evidence="1">Belongs to the eukaryotic ribosomal protein eS21 family.</text>
</comment>
<dbReference type="STRING" id="3750.A0A498HMQ8"/>
<proteinExistence type="inferred from homology"/>
<keyword evidence="3" id="KW-0687">Ribonucleoprotein</keyword>
<keyword evidence="5" id="KW-1185">Reference proteome</keyword>
<accession>A0A498HMQ8</accession>
<evidence type="ECO:0000313" key="5">
    <source>
        <dbReference type="Proteomes" id="UP000290289"/>
    </source>
</evidence>
<dbReference type="Pfam" id="PF01249">
    <property type="entry name" value="Ribosomal_S21e"/>
    <property type="match status" value="1"/>
</dbReference>
<dbReference type="EMBL" id="RDQH01000342">
    <property type="protein sequence ID" value="RXH72010.1"/>
    <property type="molecule type" value="Genomic_DNA"/>
</dbReference>
<dbReference type="InterPro" id="IPR038579">
    <property type="entry name" value="Ribosomal_eS21_sf"/>
</dbReference>
<dbReference type="GO" id="GO:1990904">
    <property type="term" value="C:ribonucleoprotein complex"/>
    <property type="evidence" value="ECO:0007669"/>
    <property type="project" value="UniProtKB-KW"/>
</dbReference>
<dbReference type="InterPro" id="IPR001931">
    <property type="entry name" value="Ribosomal_eS21"/>
</dbReference>
<protein>
    <submittedName>
        <fullName evidence="4">Uncharacterized protein</fullName>
    </submittedName>
</protein>
<dbReference type="GO" id="GO:0005840">
    <property type="term" value="C:ribosome"/>
    <property type="evidence" value="ECO:0007669"/>
    <property type="project" value="UniProtKB-KW"/>
</dbReference>
<organism evidence="4 5">
    <name type="scientific">Malus domestica</name>
    <name type="common">Apple</name>
    <name type="synonym">Pyrus malus</name>
    <dbReference type="NCBI Taxonomy" id="3750"/>
    <lineage>
        <taxon>Eukaryota</taxon>
        <taxon>Viridiplantae</taxon>
        <taxon>Streptophyta</taxon>
        <taxon>Embryophyta</taxon>
        <taxon>Tracheophyta</taxon>
        <taxon>Spermatophyta</taxon>
        <taxon>Magnoliopsida</taxon>
        <taxon>eudicotyledons</taxon>
        <taxon>Gunneridae</taxon>
        <taxon>Pentapetalae</taxon>
        <taxon>rosids</taxon>
        <taxon>fabids</taxon>
        <taxon>Rosales</taxon>
        <taxon>Rosaceae</taxon>
        <taxon>Amygdaloideae</taxon>
        <taxon>Maleae</taxon>
        <taxon>Malus</taxon>
    </lineage>
</organism>
<evidence type="ECO:0000256" key="3">
    <source>
        <dbReference type="ARBA" id="ARBA00023274"/>
    </source>
</evidence>
<dbReference type="PANTHER" id="PTHR10442">
    <property type="entry name" value="40S RIBOSOMAL PROTEIN S21"/>
    <property type="match status" value="1"/>
</dbReference>
<dbReference type="Proteomes" id="UP000290289">
    <property type="component" value="Chromosome 16"/>
</dbReference>
<keyword evidence="2" id="KW-0689">Ribosomal protein</keyword>